<proteinExistence type="predicted"/>
<reference evidence="1 2" key="1">
    <citation type="journal article" date="2014" name="Nat. Commun.">
        <title>Multiple recent horizontal transfers of a large genomic region in cheese making fungi.</title>
        <authorList>
            <person name="Cheeseman K."/>
            <person name="Ropars J."/>
            <person name="Renault P."/>
            <person name="Dupont J."/>
            <person name="Gouzy J."/>
            <person name="Branca A."/>
            <person name="Abraham A.L."/>
            <person name="Ceppi M."/>
            <person name="Conseiller E."/>
            <person name="Debuchy R."/>
            <person name="Malagnac F."/>
            <person name="Goarin A."/>
            <person name="Silar P."/>
            <person name="Lacoste S."/>
            <person name="Sallet E."/>
            <person name="Bensimon A."/>
            <person name="Giraud T."/>
            <person name="Brygoo Y."/>
        </authorList>
    </citation>
    <scope>NUCLEOTIDE SEQUENCE [LARGE SCALE GENOMIC DNA]</scope>
    <source>
        <strain evidence="2">FM 013</strain>
    </source>
</reference>
<evidence type="ECO:0000313" key="2">
    <source>
        <dbReference type="Proteomes" id="UP000053732"/>
    </source>
</evidence>
<dbReference type="Proteomes" id="UP000053732">
    <property type="component" value="Unassembled WGS sequence"/>
</dbReference>
<dbReference type="AlphaFoldDB" id="A0A0G4NU19"/>
<protein>
    <submittedName>
        <fullName evidence="1">Str. FM013</fullName>
    </submittedName>
</protein>
<name>A0A0G4NU19_PENC3</name>
<organism evidence="1 2">
    <name type="scientific">Penicillium camemberti (strain FM 013)</name>
    <dbReference type="NCBI Taxonomy" id="1429867"/>
    <lineage>
        <taxon>Eukaryota</taxon>
        <taxon>Fungi</taxon>
        <taxon>Dikarya</taxon>
        <taxon>Ascomycota</taxon>
        <taxon>Pezizomycotina</taxon>
        <taxon>Eurotiomycetes</taxon>
        <taxon>Eurotiomycetidae</taxon>
        <taxon>Eurotiales</taxon>
        <taxon>Aspergillaceae</taxon>
        <taxon>Penicillium</taxon>
    </lineage>
</organism>
<evidence type="ECO:0000313" key="1">
    <source>
        <dbReference type="EMBL" id="CRL17572.1"/>
    </source>
</evidence>
<sequence length="45" mass="5157">MAYNMLNVSQPISIPHVTHPNTLPVTLTEKMRNNLPRTPYPVLRT</sequence>
<gene>
    <name evidence="1" type="ORF">PCAMFM013_S001g000532</name>
</gene>
<dbReference type="EMBL" id="HG793134">
    <property type="protein sequence ID" value="CRL17572.1"/>
    <property type="molecule type" value="Genomic_DNA"/>
</dbReference>
<accession>A0A0G4NU19</accession>
<keyword evidence="2" id="KW-1185">Reference proteome</keyword>